<proteinExistence type="predicted"/>
<feature type="compositionally biased region" description="Basic and acidic residues" evidence="1">
    <location>
        <begin position="406"/>
        <end position="418"/>
    </location>
</feature>
<dbReference type="Pfam" id="PF18708">
    <property type="entry name" value="MapZ_C2"/>
    <property type="match status" value="1"/>
</dbReference>
<evidence type="ECO:0000259" key="3">
    <source>
        <dbReference type="Pfam" id="PF13248"/>
    </source>
</evidence>
<feature type="region of interest" description="Disordered" evidence="1">
    <location>
        <begin position="406"/>
        <end position="476"/>
    </location>
</feature>
<organism evidence="6 7">
    <name type="scientific">Candidatus Enterococcus willemsii</name>
    <dbReference type="NCBI Taxonomy" id="1857215"/>
    <lineage>
        <taxon>Bacteria</taxon>
        <taxon>Bacillati</taxon>
        <taxon>Bacillota</taxon>
        <taxon>Bacilli</taxon>
        <taxon>Lactobacillales</taxon>
        <taxon>Enterococcaceae</taxon>
        <taxon>Enterococcus</taxon>
    </lineage>
</organism>
<name>A0ABQ6YVF7_9ENTE</name>
<keyword evidence="2" id="KW-0472">Membrane</keyword>
<evidence type="ECO:0000259" key="4">
    <source>
        <dbReference type="Pfam" id="PF18041"/>
    </source>
</evidence>
<sequence length="557" mass="62143">MMKKCPHCDAEIAANQTVCPNCGKDLSETSQAETPTSDHKNNEHIKWSDYQDVPLGSVMEHFSDLHEKNDDGKTDFEENSILADYIKEHKEPTFVQEKSEANEQKIDESVKESDVVNEPEPEQVNEPVVTPSVAEDNSEAEKTEEPVEPVGVVTKEPESNSAKSENLAPQTPKKRNKKIYWLTAAAVVVLAGGGWFYYDHQQKEEAARQEQLRIENALSTIDKEMDTYFLDADQQFIAPGKTSEGITKLMEELEEYSKEDAYDKLVVKGQKIQVKLAVLDQINSHFTEPIVVGDKLQENAHIKEGETVEMASLTEKNAFSDLINQAIKKGKDEAKQLQAASKAVQSLTAHYKDNQLSDAVSRKDYESTKQEVEKIFDGKEKETLLADLEPIDKALVAKEKAQAEAEKQAAIEAEKQAEQQRQAAQPQQPNSGGQAGTSAPSSNEGQEILNDHTPRNKNNQPIISPRQSDIDDVNNPAWEWAPGVYEKVINEAIKRGYIVEGGFKLERVRIENGEGYYNLYATNTKSSLMQGIGESALPMYLFTINDKTGFFRGNGSD</sequence>
<feature type="region of interest" description="Disordered" evidence="1">
    <location>
        <begin position="92"/>
        <end position="170"/>
    </location>
</feature>
<gene>
    <name evidence="6" type="ORF">BAU17_09620</name>
</gene>
<feature type="compositionally biased region" description="Basic and acidic residues" evidence="1">
    <location>
        <begin position="92"/>
        <end position="114"/>
    </location>
</feature>
<dbReference type="InterPro" id="IPR041295">
    <property type="entry name" value="MapZ_EC1"/>
</dbReference>
<feature type="domain" description="Putative zinc-ribbon" evidence="3">
    <location>
        <begin position="2"/>
        <end position="26"/>
    </location>
</feature>
<dbReference type="Pfam" id="PF18041">
    <property type="entry name" value="MapZ_EC1"/>
    <property type="match status" value="1"/>
</dbReference>
<dbReference type="InterPro" id="IPR059113">
    <property type="entry name" value="Znf_ribbon"/>
</dbReference>
<evidence type="ECO:0000313" key="7">
    <source>
        <dbReference type="Proteomes" id="UP000782705"/>
    </source>
</evidence>
<keyword evidence="2" id="KW-1133">Transmembrane helix</keyword>
<feature type="domain" description="MapZ extracellular" evidence="4">
    <location>
        <begin position="201"/>
        <end position="328"/>
    </location>
</feature>
<evidence type="ECO:0000259" key="5">
    <source>
        <dbReference type="Pfam" id="PF18708"/>
    </source>
</evidence>
<dbReference type="EMBL" id="MAEL01000062">
    <property type="protein sequence ID" value="KAF1301070.1"/>
    <property type="molecule type" value="Genomic_DNA"/>
</dbReference>
<feature type="compositionally biased region" description="Polar residues" evidence="1">
    <location>
        <begin position="456"/>
        <end position="467"/>
    </location>
</feature>
<dbReference type="Proteomes" id="UP000782705">
    <property type="component" value="Unassembled WGS sequence"/>
</dbReference>
<evidence type="ECO:0000313" key="6">
    <source>
        <dbReference type="EMBL" id="KAF1301070.1"/>
    </source>
</evidence>
<dbReference type="Pfam" id="PF13248">
    <property type="entry name" value="Zn_ribbon_3"/>
    <property type="match status" value="1"/>
</dbReference>
<dbReference type="InterPro" id="IPR040532">
    <property type="entry name" value="MapZ_C2"/>
</dbReference>
<feature type="compositionally biased region" description="Polar residues" evidence="1">
    <location>
        <begin position="429"/>
        <end position="445"/>
    </location>
</feature>
<keyword evidence="7" id="KW-1185">Reference proteome</keyword>
<reference evidence="6 7" key="1">
    <citation type="submission" date="2016-06" db="EMBL/GenBank/DDBJ databases">
        <title>Four novel species of enterococci isolated from chicken manure.</title>
        <authorList>
            <person name="Van Tyne D."/>
        </authorList>
    </citation>
    <scope>NUCLEOTIDE SEQUENCE [LARGE SCALE GENOMIC DNA]</scope>
    <source>
        <strain evidence="6 7">CU12B</strain>
    </source>
</reference>
<protein>
    <recommendedName>
        <fullName evidence="8">Zinc-ribbon domain-containing protein</fullName>
    </recommendedName>
</protein>
<feature type="transmembrane region" description="Helical" evidence="2">
    <location>
        <begin position="179"/>
        <end position="198"/>
    </location>
</feature>
<feature type="domain" description="MapZ extracellular C-terminal" evidence="5">
    <location>
        <begin position="461"/>
        <end position="554"/>
    </location>
</feature>
<feature type="compositionally biased region" description="Polar residues" evidence="1">
    <location>
        <begin position="159"/>
        <end position="169"/>
    </location>
</feature>
<evidence type="ECO:0000256" key="1">
    <source>
        <dbReference type="SAM" id="MobiDB-lite"/>
    </source>
</evidence>
<feature type="compositionally biased region" description="Low complexity" evidence="1">
    <location>
        <begin position="419"/>
        <end position="428"/>
    </location>
</feature>
<comment type="caution">
    <text evidence="6">The sequence shown here is derived from an EMBL/GenBank/DDBJ whole genome shotgun (WGS) entry which is preliminary data.</text>
</comment>
<keyword evidence="2" id="KW-0812">Transmembrane</keyword>
<evidence type="ECO:0000256" key="2">
    <source>
        <dbReference type="SAM" id="Phobius"/>
    </source>
</evidence>
<accession>A0ABQ6YVF7</accession>
<evidence type="ECO:0008006" key="8">
    <source>
        <dbReference type="Google" id="ProtNLM"/>
    </source>
</evidence>